<dbReference type="Proteomes" id="UP000305948">
    <property type="component" value="Unassembled WGS sequence"/>
</dbReference>
<dbReference type="Gene3D" id="3.90.70.10">
    <property type="entry name" value="Cysteine proteinases"/>
    <property type="match status" value="1"/>
</dbReference>
<comment type="similarity">
    <text evidence="1">Belongs to the peptidase C2 family.</text>
</comment>
<gene>
    <name evidence="13" type="ORF">OE88DRAFT_1737689</name>
</gene>
<feature type="domain" description="Calpain catalytic" evidence="12">
    <location>
        <begin position="60"/>
        <end position="388"/>
    </location>
</feature>
<proteinExistence type="inferred from homology"/>
<dbReference type="PROSITE" id="PS50135">
    <property type="entry name" value="ZF_ZZ_2"/>
    <property type="match status" value="1"/>
</dbReference>
<dbReference type="PANTHER" id="PTHR10183">
    <property type="entry name" value="CALPAIN"/>
    <property type="match status" value="1"/>
</dbReference>
<dbReference type="PRINTS" id="PR00704">
    <property type="entry name" value="CALPAIN"/>
</dbReference>
<evidence type="ECO:0000256" key="6">
    <source>
        <dbReference type="ARBA" id="ARBA00022807"/>
    </source>
</evidence>
<dbReference type="InterPro" id="IPR043145">
    <property type="entry name" value="Znf_ZZ_sf"/>
</dbReference>
<organism evidence="13 14">
    <name type="scientific">Heliocybe sulcata</name>
    <dbReference type="NCBI Taxonomy" id="5364"/>
    <lineage>
        <taxon>Eukaryota</taxon>
        <taxon>Fungi</taxon>
        <taxon>Dikarya</taxon>
        <taxon>Basidiomycota</taxon>
        <taxon>Agaricomycotina</taxon>
        <taxon>Agaricomycetes</taxon>
        <taxon>Gloeophyllales</taxon>
        <taxon>Gloeophyllaceae</taxon>
        <taxon>Heliocybe</taxon>
    </lineage>
</organism>
<dbReference type="SMART" id="SM00230">
    <property type="entry name" value="CysPc"/>
    <property type="match status" value="1"/>
</dbReference>
<dbReference type="OrthoDB" id="424753at2759"/>
<dbReference type="GO" id="GO:0008270">
    <property type="term" value="F:zinc ion binding"/>
    <property type="evidence" value="ECO:0007669"/>
    <property type="project" value="UniProtKB-KW"/>
</dbReference>
<evidence type="ECO:0000313" key="14">
    <source>
        <dbReference type="Proteomes" id="UP000305948"/>
    </source>
</evidence>
<reference evidence="13 14" key="1">
    <citation type="journal article" date="2019" name="Nat. Ecol. Evol.">
        <title>Megaphylogeny resolves global patterns of mushroom evolution.</title>
        <authorList>
            <person name="Varga T."/>
            <person name="Krizsan K."/>
            <person name="Foldi C."/>
            <person name="Dima B."/>
            <person name="Sanchez-Garcia M."/>
            <person name="Sanchez-Ramirez S."/>
            <person name="Szollosi G.J."/>
            <person name="Szarkandi J.G."/>
            <person name="Papp V."/>
            <person name="Albert L."/>
            <person name="Andreopoulos W."/>
            <person name="Angelini C."/>
            <person name="Antonin V."/>
            <person name="Barry K.W."/>
            <person name="Bougher N.L."/>
            <person name="Buchanan P."/>
            <person name="Buyck B."/>
            <person name="Bense V."/>
            <person name="Catcheside P."/>
            <person name="Chovatia M."/>
            <person name="Cooper J."/>
            <person name="Damon W."/>
            <person name="Desjardin D."/>
            <person name="Finy P."/>
            <person name="Geml J."/>
            <person name="Haridas S."/>
            <person name="Hughes K."/>
            <person name="Justo A."/>
            <person name="Karasinski D."/>
            <person name="Kautmanova I."/>
            <person name="Kiss B."/>
            <person name="Kocsube S."/>
            <person name="Kotiranta H."/>
            <person name="LaButti K.M."/>
            <person name="Lechner B.E."/>
            <person name="Liimatainen K."/>
            <person name="Lipzen A."/>
            <person name="Lukacs Z."/>
            <person name="Mihaltcheva S."/>
            <person name="Morgado L.N."/>
            <person name="Niskanen T."/>
            <person name="Noordeloos M.E."/>
            <person name="Ohm R.A."/>
            <person name="Ortiz-Santana B."/>
            <person name="Ovrebo C."/>
            <person name="Racz N."/>
            <person name="Riley R."/>
            <person name="Savchenko A."/>
            <person name="Shiryaev A."/>
            <person name="Soop K."/>
            <person name="Spirin V."/>
            <person name="Szebenyi C."/>
            <person name="Tomsovsky M."/>
            <person name="Tulloss R.E."/>
            <person name="Uehling J."/>
            <person name="Grigoriev I.V."/>
            <person name="Vagvolgyi C."/>
            <person name="Papp T."/>
            <person name="Martin F.M."/>
            <person name="Miettinen O."/>
            <person name="Hibbett D.S."/>
            <person name="Nagy L.G."/>
        </authorList>
    </citation>
    <scope>NUCLEOTIDE SEQUENCE [LARGE SCALE GENOMIC DNA]</scope>
    <source>
        <strain evidence="13 14">OMC1185</strain>
    </source>
</reference>
<dbReference type="PANTHER" id="PTHR10183:SF379">
    <property type="entry name" value="CALPAIN-5"/>
    <property type="match status" value="1"/>
</dbReference>
<evidence type="ECO:0000256" key="7">
    <source>
        <dbReference type="ARBA" id="ARBA00022833"/>
    </source>
</evidence>
<dbReference type="AlphaFoldDB" id="A0A5C3MXE7"/>
<evidence type="ECO:0000256" key="8">
    <source>
        <dbReference type="PIRSR" id="PIRSR622684-1"/>
    </source>
</evidence>
<dbReference type="CDD" id="cd00044">
    <property type="entry name" value="CysPc"/>
    <property type="match status" value="1"/>
</dbReference>
<dbReference type="STRING" id="5364.A0A5C3MXE7"/>
<protein>
    <submittedName>
        <fullName evidence="13">Cysteine proteinase</fullName>
    </submittedName>
</protein>
<evidence type="ECO:0000256" key="2">
    <source>
        <dbReference type="ARBA" id="ARBA00022670"/>
    </source>
</evidence>
<feature type="active site" evidence="8 10">
    <location>
        <position position="331"/>
    </location>
</feature>
<evidence type="ECO:0000256" key="9">
    <source>
        <dbReference type="PROSITE-ProRule" id="PRU00228"/>
    </source>
</evidence>
<keyword evidence="4 9" id="KW-0863">Zinc-finger</keyword>
<feature type="domain" description="ZZ-type" evidence="11">
    <location>
        <begin position="656"/>
        <end position="709"/>
    </location>
</feature>
<dbReference type="InterPro" id="IPR022684">
    <property type="entry name" value="Calpain_cysteine_protease"/>
</dbReference>
<dbReference type="InterPro" id="IPR001300">
    <property type="entry name" value="Peptidase_C2_calpain_cat"/>
</dbReference>
<dbReference type="Pfam" id="PF00648">
    <property type="entry name" value="Peptidase_C2"/>
    <property type="match status" value="1"/>
</dbReference>
<evidence type="ECO:0000313" key="13">
    <source>
        <dbReference type="EMBL" id="TFK48418.1"/>
    </source>
</evidence>
<evidence type="ECO:0000256" key="1">
    <source>
        <dbReference type="ARBA" id="ARBA00007623"/>
    </source>
</evidence>
<dbReference type="SMART" id="SM00291">
    <property type="entry name" value="ZnF_ZZ"/>
    <property type="match status" value="1"/>
</dbReference>
<dbReference type="GO" id="GO:0004198">
    <property type="term" value="F:calcium-dependent cysteine-type endopeptidase activity"/>
    <property type="evidence" value="ECO:0007669"/>
    <property type="project" value="InterPro"/>
</dbReference>
<sequence length="733" mass="83860">MALNLLSSWLLPSDDEQELAYEQPEQNSKLIVTEDLNNAIARCRRRVKRISEDCRKRNRRFRDLEFDLEEDQQCCLYGLGGGLANEENEPMDILRIEELYDNPQFMIDGATGEDLVQGRLQDCWFLSALATVSTIRDLINKICVDHDPVVGVYGFIFYRDGGWVDVIVDDLLPIYAPKYEDLPDKEKHYFRSNKALYDKMARRGTKSLYYASSGTENETWVPLIEKAFAKLHGDYEALNHGWTCEGVESLTGGVSNCFYLHDILDKERFWNEELLKLKEGAEKDRASLLLRPWCFRCSDNLLRHAGLWEDHAYSIMEAIEYKGKRFLKIRNPWGKGEWTGPWSDGSKEWTSLLHPTDIGHKFGEDGEFIMEYKDFLSTWTYVDRTRLFDDSWIVSSLWLNVTARSLPCAWNYGDVSYTIHVDEDTPAVIVLSRLDDRHFYELSGCYEWSLDFSLYREGTDELVATSTHERLWRRSVNLEIDLEAGNYVVHARVDRKKKLNAHADLYHDRASDKEGMMPGVHVRASQHSLSVVRKLESSWDIRKLGRKWAGAYASRSLARNFNPERYGDAIPLDDAIFKGKNLAVIQQLANMSISGTRSFVSSPIGPTPSVALNGFPTRSTLEQAPAKVVGLANEYKTDMHDHPLEQQEQGDAATKHQSFKCNGCGAYPIVGTFYRCMECAEYDICKKCMTAHGHQRGSHITLRVDTTTEAKKLKDEVSFDLKPVDKQLTGAST</sequence>
<dbReference type="InterPro" id="IPR038765">
    <property type="entry name" value="Papain-like_cys_pep_sf"/>
</dbReference>
<dbReference type="InterPro" id="IPR000433">
    <property type="entry name" value="Znf_ZZ"/>
</dbReference>
<dbReference type="Gene3D" id="3.30.60.90">
    <property type="match status" value="1"/>
</dbReference>
<keyword evidence="3" id="KW-0479">Metal-binding</keyword>
<evidence type="ECO:0000256" key="3">
    <source>
        <dbReference type="ARBA" id="ARBA00022723"/>
    </source>
</evidence>
<keyword evidence="7" id="KW-0862">Zinc</keyword>
<dbReference type="SUPFAM" id="SSF54001">
    <property type="entry name" value="Cysteine proteinases"/>
    <property type="match status" value="1"/>
</dbReference>
<dbReference type="Pfam" id="PF00569">
    <property type="entry name" value="ZZ"/>
    <property type="match status" value="1"/>
</dbReference>
<evidence type="ECO:0000256" key="10">
    <source>
        <dbReference type="PROSITE-ProRule" id="PRU00239"/>
    </source>
</evidence>
<dbReference type="GO" id="GO:0006508">
    <property type="term" value="P:proteolysis"/>
    <property type="evidence" value="ECO:0007669"/>
    <property type="project" value="UniProtKB-KW"/>
</dbReference>
<evidence type="ECO:0000256" key="5">
    <source>
        <dbReference type="ARBA" id="ARBA00022801"/>
    </source>
</evidence>
<keyword evidence="2 10" id="KW-0645">Protease</keyword>
<evidence type="ECO:0000256" key="4">
    <source>
        <dbReference type="ARBA" id="ARBA00022771"/>
    </source>
</evidence>
<accession>A0A5C3MXE7</accession>
<feature type="active site" evidence="8 10">
    <location>
        <position position="123"/>
    </location>
</feature>
<keyword evidence="14" id="KW-1185">Reference proteome</keyword>
<dbReference type="EMBL" id="ML213519">
    <property type="protein sequence ID" value="TFK48418.1"/>
    <property type="molecule type" value="Genomic_DNA"/>
</dbReference>
<keyword evidence="5 10" id="KW-0378">Hydrolase</keyword>
<evidence type="ECO:0000259" key="12">
    <source>
        <dbReference type="PROSITE" id="PS50203"/>
    </source>
</evidence>
<evidence type="ECO:0000259" key="11">
    <source>
        <dbReference type="PROSITE" id="PS50135"/>
    </source>
</evidence>
<dbReference type="SUPFAM" id="SSF57850">
    <property type="entry name" value="RING/U-box"/>
    <property type="match status" value="1"/>
</dbReference>
<name>A0A5C3MXE7_9AGAM</name>
<keyword evidence="6 10" id="KW-0788">Thiol protease</keyword>
<feature type="active site" evidence="8 10">
    <location>
        <position position="311"/>
    </location>
</feature>
<dbReference type="PROSITE" id="PS50203">
    <property type="entry name" value="CALPAIN_CAT"/>
    <property type="match status" value="1"/>
</dbReference>